<dbReference type="CDD" id="cd13125">
    <property type="entry name" value="MATE_like_10"/>
    <property type="match status" value="1"/>
</dbReference>
<reference evidence="7 8" key="1">
    <citation type="submission" date="2018-03" db="EMBL/GenBank/DDBJ databases">
        <title>Genomic Encyclopedia of Archaeal and Bacterial Type Strains, Phase II (KMG-II): from individual species to whole genera.</title>
        <authorList>
            <person name="Goeker M."/>
        </authorList>
    </citation>
    <scope>NUCLEOTIDE SEQUENCE [LARGE SCALE GENOMIC DNA]</scope>
    <source>
        <strain evidence="7 8">DSM 27929</strain>
    </source>
</reference>
<evidence type="ECO:0000256" key="2">
    <source>
        <dbReference type="ARBA" id="ARBA00022475"/>
    </source>
</evidence>
<dbReference type="Proteomes" id="UP000238157">
    <property type="component" value="Unassembled WGS sequence"/>
</dbReference>
<evidence type="ECO:0000256" key="1">
    <source>
        <dbReference type="ARBA" id="ARBA00004651"/>
    </source>
</evidence>
<evidence type="ECO:0000256" key="3">
    <source>
        <dbReference type="ARBA" id="ARBA00022692"/>
    </source>
</evidence>
<dbReference type="EMBL" id="PVTR01000004">
    <property type="protein sequence ID" value="PRY88400.1"/>
    <property type="molecule type" value="Genomic_DNA"/>
</dbReference>
<feature type="transmembrane region" description="Helical" evidence="6">
    <location>
        <begin position="185"/>
        <end position="203"/>
    </location>
</feature>
<feature type="transmembrane region" description="Helical" evidence="6">
    <location>
        <begin position="401"/>
        <end position="419"/>
    </location>
</feature>
<feature type="transmembrane region" description="Helical" evidence="6">
    <location>
        <begin position="431"/>
        <end position="449"/>
    </location>
</feature>
<evidence type="ECO:0000256" key="5">
    <source>
        <dbReference type="ARBA" id="ARBA00023136"/>
    </source>
</evidence>
<proteinExistence type="predicted"/>
<protein>
    <submittedName>
        <fullName evidence="7">O-antigen/teichoic acid export membrane protein</fullName>
    </submittedName>
</protein>
<feature type="transmembrane region" description="Helical" evidence="6">
    <location>
        <begin position="36"/>
        <end position="58"/>
    </location>
</feature>
<keyword evidence="3 6" id="KW-0812">Transmembrane</keyword>
<feature type="transmembrane region" description="Helical" evidence="6">
    <location>
        <begin position="161"/>
        <end position="179"/>
    </location>
</feature>
<organism evidence="7 8">
    <name type="scientific">Mongoliibacter ruber</name>
    <dbReference type="NCBI Taxonomy" id="1750599"/>
    <lineage>
        <taxon>Bacteria</taxon>
        <taxon>Pseudomonadati</taxon>
        <taxon>Bacteroidota</taxon>
        <taxon>Cytophagia</taxon>
        <taxon>Cytophagales</taxon>
        <taxon>Cyclobacteriaceae</taxon>
        <taxon>Mongoliibacter</taxon>
    </lineage>
</organism>
<dbReference type="GO" id="GO:0005886">
    <property type="term" value="C:plasma membrane"/>
    <property type="evidence" value="ECO:0007669"/>
    <property type="project" value="UniProtKB-SubCell"/>
</dbReference>
<dbReference type="OrthoDB" id="9769862at2"/>
<evidence type="ECO:0000313" key="8">
    <source>
        <dbReference type="Proteomes" id="UP000238157"/>
    </source>
</evidence>
<dbReference type="InterPro" id="IPR050833">
    <property type="entry name" value="Poly_Biosynth_Transport"/>
</dbReference>
<comment type="subcellular location">
    <subcellularLocation>
        <location evidence="1">Cell membrane</location>
        <topology evidence="1">Multi-pass membrane protein</topology>
    </subcellularLocation>
</comment>
<feature type="transmembrane region" description="Helical" evidence="6">
    <location>
        <begin position="12"/>
        <end position="30"/>
    </location>
</feature>
<feature type="transmembrane region" description="Helical" evidence="6">
    <location>
        <begin position="307"/>
        <end position="329"/>
    </location>
</feature>
<dbReference type="PANTHER" id="PTHR30250:SF11">
    <property type="entry name" value="O-ANTIGEN TRANSPORTER-RELATED"/>
    <property type="match status" value="1"/>
</dbReference>
<evidence type="ECO:0000313" key="7">
    <source>
        <dbReference type="EMBL" id="PRY88400.1"/>
    </source>
</evidence>
<dbReference type="InterPro" id="IPR044550">
    <property type="entry name" value="WzxE"/>
</dbReference>
<feature type="transmembrane region" description="Helical" evidence="6">
    <location>
        <begin position="263"/>
        <end position="286"/>
    </location>
</feature>
<feature type="transmembrane region" description="Helical" evidence="6">
    <location>
        <begin position="96"/>
        <end position="115"/>
    </location>
</feature>
<keyword evidence="5 6" id="KW-0472">Membrane</keyword>
<feature type="transmembrane region" description="Helical" evidence="6">
    <location>
        <begin position="378"/>
        <end position="395"/>
    </location>
</feature>
<name>A0A2T0WNY8_9BACT</name>
<feature type="transmembrane region" description="Helical" evidence="6">
    <location>
        <begin position="229"/>
        <end position="251"/>
    </location>
</feature>
<keyword evidence="2" id="KW-1003">Cell membrane</keyword>
<dbReference type="AlphaFoldDB" id="A0A2T0WNY8"/>
<feature type="transmembrane region" description="Helical" evidence="6">
    <location>
        <begin position="127"/>
        <end position="149"/>
    </location>
</feature>
<dbReference type="PANTHER" id="PTHR30250">
    <property type="entry name" value="PST FAMILY PREDICTED COLANIC ACID TRANSPORTER"/>
    <property type="match status" value="1"/>
</dbReference>
<dbReference type="RefSeq" id="WP_106133135.1">
    <property type="nucleotide sequence ID" value="NZ_PVTR01000004.1"/>
</dbReference>
<comment type="caution">
    <text evidence="7">The sequence shown here is derived from an EMBL/GenBank/DDBJ whole genome shotgun (WGS) entry which is preliminary data.</text>
</comment>
<evidence type="ECO:0000256" key="6">
    <source>
        <dbReference type="SAM" id="Phobius"/>
    </source>
</evidence>
<dbReference type="GO" id="GO:0009246">
    <property type="term" value="P:enterobacterial common antigen biosynthetic process"/>
    <property type="evidence" value="ECO:0007669"/>
    <property type="project" value="InterPro"/>
</dbReference>
<gene>
    <name evidence="7" type="ORF">CLW00_10451</name>
</gene>
<evidence type="ECO:0000256" key="4">
    <source>
        <dbReference type="ARBA" id="ARBA00022989"/>
    </source>
</evidence>
<keyword evidence="4 6" id="KW-1133">Transmembrane helix</keyword>
<feature type="transmembrane region" description="Helical" evidence="6">
    <location>
        <begin position="344"/>
        <end position="366"/>
    </location>
</feature>
<sequence>MSEQKSSYKQILKATSLFGGVQVFNILITIVRSKIIAILLGPTGIGIVGLLTSTTSLVSSMTNFGLETSAVKSVAEAHGNGNTERLAKTVTVFRKLVWATGSLGAILTAVLSPWLSLLTFGDKSYTWAFVFLSITLLLNQLTIGQNVILQGTRQLKYLASANMLGSILSLLITVPLYYFFGLEGIVPALIIMALATFTVASYFSRKVKLKSIQISWPEVKLEGKGMMKLGFFFSLSTLLGALISYLLRIYISNTGGVDDVGLYTAGFQIIGTYVGLVFTAMGTDYFPRLSAVADDDQKRNSLVNQQGIIALLILFPIIVAFIFFAPWVVRLLYSAKFDPINGMIIWAAYGMFFKAISWAIAFQFLAKANSRLFFLNELVVNSYLLLFNIIGYTYYGLLGLGISYLITYLIYLVQVFWITKAKFSFQLSKPLLKMFLWVIVIGAVSIVLVNVNIGQFEYVIYSIFTLVVSIYSIKKLNQLTGLISSIKNRF</sequence>
<dbReference type="Pfam" id="PF13440">
    <property type="entry name" value="Polysacc_synt_3"/>
    <property type="match status" value="1"/>
</dbReference>
<accession>A0A2T0WNY8</accession>
<keyword evidence="8" id="KW-1185">Reference proteome</keyword>
<feature type="transmembrane region" description="Helical" evidence="6">
    <location>
        <begin position="455"/>
        <end position="473"/>
    </location>
</feature>